<evidence type="ECO:0008006" key="3">
    <source>
        <dbReference type="Google" id="ProtNLM"/>
    </source>
</evidence>
<dbReference type="KEGG" id="aer:AERYTH_02335"/>
<accession>A0A0U4AT36</accession>
<sequence length="135" mass="15088">MSAARARVGHVARAPVPDVWLERVGRVLDPLPEARRERAWTGVRWVVRGANVAHLFGGEDGLLRITFRAPMDEVAAFEHLGPPYFRVGRSGDVVGLVLDDALHEPDLDELRELLVESYCVQAPHELIERVERPAP</sequence>
<dbReference type="PATRIC" id="fig|2041.4.peg.493"/>
<keyword evidence="2" id="KW-1185">Reference proteome</keyword>
<reference evidence="1 2" key="1">
    <citation type="journal article" date="1991" name="Int. J. Syst. Bacteriol.">
        <title>Description of the erythromycin-producing bacterium Arthrobacter sp. strain NRRL B-3381 as Aeromicrobium erythreum gen. nov., sp. nov.</title>
        <authorList>
            <person name="Miller E.S."/>
            <person name="Woese C.R."/>
            <person name="Brenner S."/>
        </authorList>
    </citation>
    <scope>NUCLEOTIDE SEQUENCE [LARGE SCALE GENOMIC DNA]</scope>
    <source>
        <strain evidence="1 2">AR18</strain>
    </source>
</reference>
<dbReference type="OrthoDB" id="8479417at2"/>
<name>A0A0U4AT36_9ACTN</name>
<evidence type="ECO:0000313" key="2">
    <source>
        <dbReference type="Proteomes" id="UP000067689"/>
    </source>
</evidence>
<dbReference type="STRING" id="2041.AERYTH_02335"/>
<organism evidence="1 2">
    <name type="scientific">Aeromicrobium erythreum</name>
    <dbReference type="NCBI Taxonomy" id="2041"/>
    <lineage>
        <taxon>Bacteria</taxon>
        <taxon>Bacillati</taxon>
        <taxon>Actinomycetota</taxon>
        <taxon>Actinomycetes</taxon>
        <taxon>Propionibacteriales</taxon>
        <taxon>Nocardioidaceae</taxon>
        <taxon>Aeromicrobium</taxon>
    </lineage>
</organism>
<evidence type="ECO:0000313" key="1">
    <source>
        <dbReference type="EMBL" id="ALX03616.1"/>
    </source>
</evidence>
<dbReference type="Proteomes" id="UP000067689">
    <property type="component" value="Chromosome"/>
</dbReference>
<protein>
    <recommendedName>
        <fullName evidence="3">MmcQ/YjbR family DNA-binding protein</fullName>
    </recommendedName>
</protein>
<dbReference type="AlphaFoldDB" id="A0A0U4AT36"/>
<proteinExistence type="predicted"/>
<gene>
    <name evidence="1" type="ORF">AERYTH_02335</name>
</gene>
<dbReference type="EMBL" id="CP011502">
    <property type="protein sequence ID" value="ALX03616.1"/>
    <property type="molecule type" value="Genomic_DNA"/>
</dbReference>